<dbReference type="Proteomes" id="UP000789396">
    <property type="component" value="Unassembled WGS sequence"/>
</dbReference>
<reference evidence="2" key="1">
    <citation type="submission" date="2021-06" db="EMBL/GenBank/DDBJ databases">
        <authorList>
            <person name="Kallberg Y."/>
            <person name="Tangrot J."/>
            <person name="Rosling A."/>
        </authorList>
    </citation>
    <scope>NUCLEOTIDE SEQUENCE</scope>
    <source>
        <strain evidence="2">IN212</strain>
    </source>
</reference>
<feature type="non-terminal residue" evidence="2">
    <location>
        <position position="1"/>
    </location>
</feature>
<gene>
    <name evidence="2" type="ORF">RFULGI_LOCUS10290</name>
</gene>
<proteinExistence type="predicted"/>
<feature type="region of interest" description="Disordered" evidence="1">
    <location>
        <begin position="1"/>
        <end position="23"/>
    </location>
</feature>
<feature type="non-terminal residue" evidence="2">
    <location>
        <position position="92"/>
    </location>
</feature>
<accession>A0A9N9HNI7</accession>
<evidence type="ECO:0000256" key="1">
    <source>
        <dbReference type="SAM" id="MobiDB-lite"/>
    </source>
</evidence>
<keyword evidence="3" id="KW-1185">Reference proteome</keyword>
<organism evidence="2 3">
    <name type="scientific">Racocetra fulgida</name>
    <dbReference type="NCBI Taxonomy" id="60492"/>
    <lineage>
        <taxon>Eukaryota</taxon>
        <taxon>Fungi</taxon>
        <taxon>Fungi incertae sedis</taxon>
        <taxon>Mucoromycota</taxon>
        <taxon>Glomeromycotina</taxon>
        <taxon>Glomeromycetes</taxon>
        <taxon>Diversisporales</taxon>
        <taxon>Gigasporaceae</taxon>
        <taxon>Racocetra</taxon>
    </lineage>
</organism>
<evidence type="ECO:0000313" key="2">
    <source>
        <dbReference type="EMBL" id="CAG8697997.1"/>
    </source>
</evidence>
<dbReference type="EMBL" id="CAJVPZ010020028">
    <property type="protein sequence ID" value="CAG8697997.1"/>
    <property type="molecule type" value="Genomic_DNA"/>
</dbReference>
<name>A0A9N9HNI7_9GLOM</name>
<dbReference type="AlphaFoldDB" id="A0A9N9HNI7"/>
<feature type="compositionally biased region" description="Polar residues" evidence="1">
    <location>
        <begin position="12"/>
        <end position="23"/>
    </location>
</feature>
<comment type="caution">
    <text evidence="2">The sequence shown here is derived from an EMBL/GenBank/DDBJ whole genome shotgun (WGS) entry which is preliminary data.</text>
</comment>
<evidence type="ECO:0000313" key="3">
    <source>
        <dbReference type="Proteomes" id="UP000789396"/>
    </source>
</evidence>
<sequence>PKRDNNYDDETNITNTNVDTDSSSKILDKRYESDCLDDINNKIKTRNHRERKIKEPRLLPVNSTIDVELRKNGIENDETLEKLRDAAPGNNE</sequence>
<protein>
    <submittedName>
        <fullName evidence="2">12372_t:CDS:1</fullName>
    </submittedName>
</protein>